<feature type="domain" description="PAC" evidence="4">
    <location>
        <begin position="89"/>
        <end position="141"/>
    </location>
</feature>
<dbReference type="Gene3D" id="1.10.287.950">
    <property type="entry name" value="Methyl-accepting chemotaxis protein"/>
    <property type="match status" value="1"/>
</dbReference>
<dbReference type="InterPro" id="IPR004089">
    <property type="entry name" value="MCPsignal_dom"/>
</dbReference>
<dbReference type="NCBIfam" id="TIGR00229">
    <property type="entry name" value="sensory_box"/>
    <property type="match status" value="5"/>
</dbReference>
<dbReference type="PROSITE" id="PS50111">
    <property type="entry name" value="CHEMOTAXIS_TRANSDUC_2"/>
    <property type="match status" value="1"/>
</dbReference>
<dbReference type="PANTHER" id="PTHR24422:SF10">
    <property type="entry name" value="CHEMOTAXIS PROTEIN METHYLTRANSFERASE 2"/>
    <property type="match status" value="1"/>
</dbReference>
<name>A0ABQ6C8T0_9BURK</name>
<feature type="domain" description="PAS" evidence="3">
    <location>
        <begin position="38"/>
        <end position="73"/>
    </location>
</feature>
<dbReference type="Proteomes" id="UP001156903">
    <property type="component" value="Unassembled WGS sequence"/>
</dbReference>
<reference evidence="6" key="1">
    <citation type="journal article" date="2019" name="Int. J. Syst. Evol. Microbiol.">
        <title>The Global Catalogue of Microorganisms (GCM) 10K type strain sequencing project: providing services to taxonomists for standard genome sequencing and annotation.</title>
        <authorList>
            <consortium name="The Broad Institute Genomics Platform"/>
            <consortium name="The Broad Institute Genome Sequencing Center for Infectious Disease"/>
            <person name="Wu L."/>
            <person name="Ma J."/>
        </authorList>
    </citation>
    <scope>NUCLEOTIDE SEQUENCE [LARGE SCALE GENOMIC DNA]</scope>
    <source>
        <strain evidence="6">NBRC 109341</strain>
    </source>
</reference>
<dbReference type="Pfam" id="PF08447">
    <property type="entry name" value="PAS_3"/>
    <property type="match status" value="4"/>
</dbReference>
<evidence type="ECO:0000259" key="2">
    <source>
        <dbReference type="PROSITE" id="PS50111"/>
    </source>
</evidence>
<gene>
    <name evidence="5" type="ORF">GCM10007935_25670</name>
</gene>
<proteinExistence type="predicted"/>
<dbReference type="EMBL" id="BSPB01000020">
    <property type="protein sequence ID" value="GLS15134.1"/>
    <property type="molecule type" value="Genomic_DNA"/>
</dbReference>
<dbReference type="CDD" id="cd00130">
    <property type="entry name" value="PAS"/>
    <property type="match status" value="5"/>
</dbReference>
<keyword evidence="1" id="KW-0807">Transducer</keyword>
<dbReference type="SUPFAM" id="SSF58104">
    <property type="entry name" value="Methyl-accepting chemotaxis protein (MCP) signaling domain"/>
    <property type="match status" value="1"/>
</dbReference>
<evidence type="ECO:0000313" key="5">
    <source>
        <dbReference type="EMBL" id="GLS15134.1"/>
    </source>
</evidence>
<dbReference type="InterPro" id="IPR013656">
    <property type="entry name" value="PAS_4"/>
</dbReference>
<feature type="domain" description="PAS" evidence="3">
    <location>
        <begin position="257"/>
        <end position="304"/>
    </location>
</feature>
<dbReference type="InterPro" id="IPR035965">
    <property type="entry name" value="PAS-like_dom_sf"/>
</dbReference>
<dbReference type="InterPro" id="IPR000700">
    <property type="entry name" value="PAS-assoc_C"/>
</dbReference>
<dbReference type="Gene3D" id="3.30.450.20">
    <property type="entry name" value="PAS domain"/>
    <property type="match status" value="5"/>
</dbReference>
<dbReference type="InterPro" id="IPR004090">
    <property type="entry name" value="Chemotax_Me-accpt_rcpt"/>
</dbReference>
<comment type="caution">
    <text evidence="5">The sequence shown here is derived from an EMBL/GenBank/DDBJ whole genome shotgun (WGS) entry which is preliminary data.</text>
</comment>
<dbReference type="SMART" id="SM00283">
    <property type="entry name" value="MA"/>
    <property type="match status" value="1"/>
</dbReference>
<evidence type="ECO:0000259" key="3">
    <source>
        <dbReference type="PROSITE" id="PS50112"/>
    </source>
</evidence>
<feature type="domain" description="PAC" evidence="4">
    <location>
        <begin position="333"/>
        <end position="385"/>
    </location>
</feature>
<evidence type="ECO:0000256" key="1">
    <source>
        <dbReference type="PROSITE-ProRule" id="PRU00284"/>
    </source>
</evidence>
<dbReference type="InterPro" id="IPR000014">
    <property type="entry name" value="PAS"/>
</dbReference>
<dbReference type="PRINTS" id="PR00260">
    <property type="entry name" value="CHEMTRNSDUCR"/>
</dbReference>
<dbReference type="SUPFAM" id="SSF55785">
    <property type="entry name" value="PYP-like sensor domain (PAS domain)"/>
    <property type="match status" value="5"/>
</dbReference>
<keyword evidence="6" id="KW-1185">Reference proteome</keyword>
<dbReference type="Pfam" id="PF08448">
    <property type="entry name" value="PAS_4"/>
    <property type="match status" value="1"/>
</dbReference>
<organism evidence="5 6">
    <name type="scientific">Hydrogenophaga electricum</name>
    <dbReference type="NCBI Taxonomy" id="1230953"/>
    <lineage>
        <taxon>Bacteria</taxon>
        <taxon>Pseudomonadati</taxon>
        <taxon>Pseudomonadota</taxon>
        <taxon>Betaproteobacteria</taxon>
        <taxon>Burkholderiales</taxon>
        <taxon>Comamonadaceae</taxon>
        <taxon>Hydrogenophaga</taxon>
    </lineage>
</organism>
<evidence type="ECO:0000259" key="4">
    <source>
        <dbReference type="PROSITE" id="PS50113"/>
    </source>
</evidence>
<dbReference type="Pfam" id="PF00015">
    <property type="entry name" value="MCPsignal"/>
    <property type="match status" value="1"/>
</dbReference>
<feature type="domain" description="PAC" evidence="4">
    <location>
        <begin position="211"/>
        <end position="263"/>
    </location>
</feature>
<dbReference type="SMART" id="SM00091">
    <property type="entry name" value="PAS"/>
    <property type="match status" value="5"/>
</dbReference>
<protein>
    <submittedName>
        <fullName evidence="5">Methyl-accepting chemotaxis protein</fullName>
    </submittedName>
</protein>
<dbReference type="InterPro" id="IPR001610">
    <property type="entry name" value="PAC"/>
</dbReference>
<feature type="domain" description="PAS" evidence="3">
    <location>
        <begin position="518"/>
        <end position="557"/>
    </location>
</feature>
<sequence>MTAYSRLETRFAAETDHLAQQAMLETIDQAHAIAEYAADGTLLRANERFVQMLGYTTESLVGRHYLELCLPGDEAHEIAWEHLAQGQGVTGEFQNLARDGRHLWLLSHFHPTVDSEGVVLRVLHLASDLTDSKDFHADVAARLAAIDRVQAVIEFDLGGHVLHANDIFLDLMGYRLEDIQGQHHRMFCTPGHSQTAEYTAFWDHLASGQVHSGEFKRLGKDGREVWIQASYNPVLDSEGQPVRVIKFATDITERKQQGAEVQALIDAIDRVQAVIEFDLSGHVLHANDNFLRLMGYSLSEIRGQHHRLFCEPAYAQSRAYDAFWDQLASGRVHSGEFRRLRSDGQPVWIQASYNPVFDPEGYPVKVVKFATDITDIKRRTADNESLTRAIDRVQGVVEFDLSGHVLHANDNFLETLGYTLDEVVGQHHRMFCTEDRARSPEYQERWAQLARGELLAGVFHRVDKQGNDVWVRASYNPVFDTAGRVLKVVEFSTDITEAKRLAAEATSKIDALSRSQAVVEFDLEGRVLSANANFLRALGYAEHEVLGQHHSLFCPPDVLASPTYRHFWADLAQGRFQSGRFCRLSKQGTEVWIQATYNPVLDHQGRPWKIVKFAMDVTEQVQREQRFGRQIDALSETLNAMQGGLGHLDDQVRQSRRLGNDTQHQAEESGRCLTRIQATADALCQTSDSVHQVLGLIGEIAGQSHQTALNGAVEAARAGEQGLVVVTEEMRRLADRSSEATRELARHLSQTGRQAEEGRRLSGDTETCLRHLLHALNQTRQALDEIQAATQQQALHTQRASQLLAELQQVTTAR</sequence>
<dbReference type="PANTHER" id="PTHR24422">
    <property type="entry name" value="CHEMOTAXIS PROTEIN METHYLTRANSFERASE"/>
    <property type="match status" value="1"/>
</dbReference>
<accession>A0ABQ6C8T0</accession>
<feature type="domain" description="PAS" evidence="3">
    <location>
        <begin position="382"/>
        <end position="426"/>
    </location>
</feature>
<evidence type="ECO:0000313" key="6">
    <source>
        <dbReference type="Proteomes" id="UP001156903"/>
    </source>
</evidence>
<dbReference type="PROSITE" id="PS50112">
    <property type="entry name" value="PAS"/>
    <property type="match status" value="4"/>
</dbReference>
<feature type="domain" description="PAC" evidence="4">
    <location>
        <begin position="577"/>
        <end position="629"/>
    </location>
</feature>
<dbReference type="PROSITE" id="PS50113">
    <property type="entry name" value="PAC"/>
    <property type="match status" value="5"/>
</dbReference>
<feature type="domain" description="Methyl-accepting transducer" evidence="2">
    <location>
        <begin position="630"/>
        <end position="814"/>
    </location>
</feature>
<dbReference type="SMART" id="SM00086">
    <property type="entry name" value="PAC"/>
    <property type="match status" value="5"/>
</dbReference>
<feature type="domain" description="PAC" evidence="4">
    <location>
        <begin position="455"/>
        <end position="507"/>
    </location>
</feature>
<dbReference type="RefSeq" id="WP_234264093.1">
    <property type="nucleotide sequence ID" value="NZ_BSPB01000020.1"/>
</dbReference>
<dbReference type="InterPro" id="IPR050903">
    <property type="entry name" value="Bact_Chemotaxis_MeTrfase"/>
</dbReference>
<dbReference type="InterPro" id="IPR013655">
    <property type="entry name" value="PAS_fold_3"/>
</dbReference>